<name>A0ABQ7KWR4_BRACM</name>
<dbReference type="InterPro" id="IPR008979">
    <property type="entry name" value="Galactose-bd-like_sf"/>
</dbReference>
<dbReference type="PANTHER" id="PTHR23421">
    <property type="entry name" value="BETA-GALACTOSIDASE RELATED"/>
    <property type="match status" value="1"/>
</dbReference>
<accession>A0ABQ7KWR4</accession>
<gene>
    <name evidence="1" type="primary">A07g501360.1_BraROA</name>
    <name evidence="1" type="ORF">IGI04_025772</name>
</gene>
<comment type="caution">
    <text evidence="1">The sequence shown here is derived from an EMBL/GenBank/DDBJ whole genome shotgun (WGS) entry which is preliminary data.</text>
</comment>
<protein>
    <submittedName>
        <fullName evidence="1">Uncharacterized protein</fullName>
    </submittedName>
</protein>
<sequence length="94" mass="10438">MSLRINNTSHIFHVFINGKHIGNQQADNGKFHYVFEKDAKFKSGHNVISLLSITVGLANYGAFFESASVGITGLISIIEEMVMKLLLRTCLLIN</sequence>
<dbReference type="SUPFAM" id="SSF49785">
    <property type="entry name" value="Galactose-binding domain-like"/>
    <property type="match status" value="1"/>
</dbReference>
<evidence type="ECO:0000313" key="1">
    <source>
        <dbReference type="EMBL" id="KAG5377930.1"/>
    </source>
</evidence>
<organism evidence="1 2">
    <name type="scientific">Brassica rapa subsp. trilocularis</name>
    <dbReference type="NCBI Taxonomy" id="1813537"/>
    <lineage>
        <taxon>Eukaryota</taxon>
        <taxon>Viridiplantae</taxon>
        <taxon>Streptophyta</taxon>
        <taxon>Embryophyta</taxon>
        <taxon>Tracheophyta</taxon>
        <taxon>Spermatophyta</taxon>
        <taxon>Magnoliopsida</taxon>
        <taxon>eudicotyledons</taxon>
        <taxon>Gunneridae</taxon>
        <taxon>Pentapetalae</taxon>
        <taxon>rosids</taxon>
        <taxon>malvids</taxon>
        <taxon>Brassicales</taxon>
        <taxon>Brassicaceae</taxon>
        <taxon>Brassiceae</taxon>
        <taxon>Brassica</taxon>
    </lineage>
</organism>
<proteinExistence type="predicted"/>
<evidence type="ECO:0000313" key="2">
    <source>
        <dbReference type="Proteomes" id="UP000823674"/>
    </source>
</evidence>
<reference evidence="1 2" key="1">
    <citation type="submission" date="2021-03" db="EMBL/GenBank/DDBJ databases">
        <authorList>
            <person name="King G.J."/>
            <person name="Bancroft I."/>
            <person name="Baten A."/>
            <person name="Bloomfield J."/>
            <person name="Borpatragohain P."/>
            <person name="He Z."/>
            <person name="Irish N."/>
            <person name="Irwin J."/>
            <person name="Liu K."/>
            <person name="Mauleon R.P."/>
            <person name="Moore J."/>
            <person name="Morris R."/>
            <person name="Ostergaard L."/>
            <person name="Wang B."/>
            <person name="Wells R."/>
        </authorList>
    </citation>
    <scope>NUCLEOTIDE SEQUENCE [LARGE SCALE GENOMIC DNA]</scope>
    <source>
        <strain evidence="1">R-o-18</strain>
        <tissue evidence="1">Leaf</tissue>
    </source>
</reference>
<dbReference type="EMBL" id="JADBGQ010000009">
    <property type="protein sequence ID" value="KAG5377930.1"/>
    <property type="molecule type" value="Genomic_DNA"/>
</dbReference>
<dbReference type="InterPro" id="IPR001944">
    <property type="entry name" value="Glycoside_Hdrlase_35"/>
</dbReference>
<dbReference type="Proteomes" id="UP000823674">
    <property type="component" value="Chromosome A07"/>
</dbReference>
<keyword evidence="2" id="KW-1185">Reference proteome</keyword>